<dbReference type="InterPro" id="IPR014752">
    <property type="entry name" value="Arrestin-like_C"/>
</dbReference>
<name>M2X667_GALSU</name>
<dbReference type="OrthoDB" id="10306878at2759"/>
<evidence type="ECO:0000313" key="2">
    <source>
        <dbReference type="Proteomes" id="UP000030680"/>
    </source>
</evidence>
<dbReference type="SUPFAM" id="SSF81296">
    <property type="entry name" value="E set domains"/>
    <property type="match status" value="1"/>
</dbReference>
<protein>
    <recommendedName>
        <fullName evidence="3">Arrestin C-terminal-like domain-containing protein</fullName>
    </recommendedName>
</protein>
<dbReference type="EMBL" id="KB454488">
    <property type="protein sequence ID" value="EME31995.1"/>
    <property type="molecule type" value="Genomic_DNA"/>
</dbReference>
<sequence length="375" mass="42812">MELDILLTSSKESRRDILCPGENLKGNAIIRFAERTPLKHIILQLRGYENLKSFCDIPKEELEKENHYKDKSCHSQFSKQLIQQHVQSTSFCILQNELILWDIKDYVKQRESKRKTDNNIVRRRAQVDEEINQVQGVLLLPFEFQIPNGLPPTVRADGGDICIEYDLCLRVELNDSSKSDGEKNAIREKSYKLLVANDGQILYKNSVFIKPYYQKASLIPKTKKKWFSKNIAQEVILKAGIPTVLYEETLGTLIPVTLALVNKSMKKVSSLILRQIQRRKIVCENGHSIETIANGPALYVNLNCIALRKNNTMLGPIQSMLPLAVSLGPTVEGRSIQFTNFVQIEVILDDKRSKIELELPVIIIRGKNSPFLQRV</sequence>
<dbReference type="Gramene" id="EME31995">
    <property type="protein sequence ID" value="EME31995"/>
    <property type="gene ID" value="Gasu_07420"/>
</dbReference>
<evidence type="ECO:0008006" key="3">
    <source>
        <dbReference type="Google" id="ProtNLM"/>
    </source>
</evidence>
<dbReference type="RefSeq" id="XP_005708515.1">
    <property type="nucleotide sequence ID" value="XM_005708458.1"/>
</dbReference>
<reference evidence="2" key="1">
    <citation type="journal article" date="2013" name="Science">
        <title>Gene transfer from bacteria and archaea facilitated evolution of an extremophilic eukaryote.</title>
        <authorList>
            <person name="Schonknecht G."/>
            <person name="Chen W.H."/>
            <person name="Ternes C.M."/>
            <person name="Barbier G.G."/>
            <person name="Shrestha R.P."/>
            <person name="Stanke M."/>
            <person name="Brautigam A."/>
            <person name="Baker B.J."/>
            <person name="Banfield J.F."/>
            <person name="Garavito R.M."/>
            <person name="Carr K."/>
            <person name="Wilkerson C."/>
            <person name="Rensing S.A."/>
            <person name="Gagneul D."/>
            <person name="Dickenson N.E."/>
            <person name="Oesterhelt C."/>
            <person name="Lercher M.J."/>
            <person name="Weber A.P."/>
        </authorList>
    </citation>
    <scope>NUCLEOTIDE SEQUENCE [LARGE SCALE GENOMIC DNA]</scope>
    <source>
        <strain evidence="2">074W</strain>
    </source>
</reference>
<organism evidence="1 2">
    <name type="scientific">Galdieria sulphuraria</name>
    <name type="common">Red alga</name>
    <dbReference type="NCBI Taxonomy" id="130081"/>
    <lineage>
        <taxon>Eukaryota</taxon>
        <taxon>Rhodophyta</taxon>
        <taxon>Bangiophyceae</taxon>
        <taxon>Galdieriales</taxon>
        <taxon>Galdieriaceae</taxon>
        <taxon>Galdieria</taxon>
    </lineage>
</organism>
<dbReference type="AlphaFoldDB" id="M2X667"/>
<dbReference type="InterPro" id="IPR014756">
    <property type="entry name" value="Ig_E-set"/>
</dbReference>
<dbReference type="Proteomes" id="UP000030680">
    <property type="component" value="Unassembled WGS sequence"/>
</dbReference>
<evidence type="ECO:0000313" key="1">
    <source>
        <dbReference type="EMBL" id="EME31995.1"/>
    </source>
</evidence>
<keyword evidence="2" id="KW-1185">Reference proteome</keyword>
<proteinExistence type="predicted"/>
<dbReference type="KEGG" id="gsl:Gasu_07420"/>
<dbReference type="Gene3D" id="2.60.40.640">
    <property type="match status" value="1"/>
</dbReference>
<dbReference type="GeneID" id="17090598"/>
<gene>
    <name evidence="1" type="ORF">Gasu_07420</name>
</gene>
<accession>M2X667</accession>